<dbReference type="InterPro" id="IPR011990">
    <property type="entry name" value="TPR-like_helical_dom_sf"/>
</dbReference>
<evidence type="ECO:0000313" key="3">
    <source>
        <dbReference type="Proteomes" id="UP001295423"/>
    </source>
</evidence>
<dbReference type="Gene3D" id="3.40.50.300">
    <property type="entry name" value="P-loop containing nucleotide triphosphate hydrolases"/>
    <property type="match status" value="1"/>
</dbReference>
<feature type="domain" description="Orc1-like AAA ATPase" evidence="1">
    <location>
        <begin position="104"/>
        <end position="308"/>
    </location>
</feature>
<dbReference type="AlphaFoldDB" id="A0AAD2CP07"/>
<evidence type="ECO:0000313" key="2">
    <source>
        <dbReference type="EMBL" id="CAJ1939005.1"/>
    </source>
</evidence>
<gene>
    <name evidence="2" type="ORF">CYCCA115_LOCUS6377</name>
</gene>
<dbReference type="PANTHER" id="PTHR43642:SF1">
    <property type="entry name" value="HYBRID SIGNAL TRANSDUCTION HISTIDINE KINASE G"/>
    <property type="match status" value="1"/>
</dbReference>
<organism evidence="2 3">
    <name type="scientific">Cylindrotheca closterium</name>
    <dbReference type="NCBI Taxonomy" id="2856"/>
    <lineage>
        <taxon>Eukaryota</taxon>
        <taxon>Sar</taxon>
        <taxon>Stramenopiles</taxon>
        <taxon>Ochrophyta</taxon>
        <taxon>Bacillariophyta</taxon>
        <taxon>Bacillariophyceae</taxon>
        <taxon>Bacillariophycidae</taxon>
        <taxon>Bacillariales</taxon>
        <taxon>Bacillariaceae</taxon>
        <taxon>Cylindrotheca</taxon>
    </lineage>
</organism>
<dbReference type="EMBL" id="CAKOGP040000779">
    <property type="protein sequence ID" value="CAJ1939005.1"/>
    <property type="molecule type" value="Genomic_DNA"/>
</dbReference>
<dbReference type="PANTHER" id="PTHR43642">
    <property type="entry name" value="HYBRID SIGNAL TRANSDUCTION HISTIDINE KINASE G"/>
    <property type="match status" value="1"/>
</dbReference>
<comment type="caution">
    <text evidence="2">The sequence shown here is derived from an EMBL/GenBank/DDBJ whole genome shotgun (WGS) entry which is preliminary data.</text>
</comment>
<dbReference type="SUPFAM" id="SSF52540">
    <property type="entry name" value="P-loop containing nucleoside triphosphate hydrolases"/>
    <property type="match status" value="1"/>
</dbReference>
<dbReference type="InterPro" id="IPR041664">
    <property type="entry name" value="AAA_16"/>
</dbReference>
<dbReference type="InterPro" id="IPR053159">
    <property type="entry name" value="Hybrid_Histidine_Kinase"/>
</dbReference>
<proteinExistence type="predicted"/>
<keyword evidence="3" id="KW-1185">Reference proteome</keyword>
<protein>
    <recommendedName>
        <fullName evidence="1">Orc1-like AAA ATPase domain-containing protein</fullName>
    </recommendedName>
</protein>
<evidence type="ECO:0000259" key="1">
    <source>
        <dbReference type="Pfam" id="PF13191"/>
    </source>
</evidence>
<name>A0AAD2CP07_9STRA</name>
<reference evidence="2" key="1">
    <citation type="submission" date="2023-08" db="EMBL/GenBank/DDBJ databases">
        <authorList>
            <person name="Audoor S."/>
            <person name="Bilcke G."/>
        </authorList>
    </citation>
    <scope>NUCLEOTIDE SEQUENCE</scope>
</reference>
<accession>A0AAD2CP07</accession>
<sequence>MDHQTEDDYYGQTPQPIISQILVVHNDEDEKADDPRFEEDEALLSEVADAWLVKPVANESSKTDLMKNMKPSEIRQPKHKQQKLIVSPAGRRKRKLEFEFTGLIRREREVSLLKDCFRRMLGRPIDDGESETCSKEVVFLSGLSGVGKSTVAQTLEQDVEALEHGVFVRGNFDQTARDKPYSGIAKAFGMICEKIEQMPNAVVNRVATKISEEFGTTVEVLMHLIPELKYIIKDYSTTTFCTDTADHDIMNGLDSLRFAFRALTRALSAEFSPMVLVLDDLQWADISSLLIVDCLVTDTQNRNPLMVIGCYRSDEVDENSILVNKIHALREKTNKYTFNITELKVEAFSANDISDLIKSQISAGDKTMIDGLAALCEKRTMGNPHFVLEFLKMLKNTGLLVYDGDSETWTWDLAQIEEVTMSTANVVVLLQSKIQKVPKRVQRLLQYAACLGSSFSLPTLQLIWKKSNILDMRVSSEPLEQLLATAEENRFIEKCGPKRYRWVHDKVQEASLLPSKKPMATFQLDVGSSLYYCLDEKSLEEELFNVTDIVNSGNTKKRPEFARLNFRAAKKAKGIYAIQSAANYAAKGIELLQEGEVLTGHILTLQLYTIGAEMETALGNVKKAEQYAEEILKRPQYSAMDKMPFKVLSIRKGLVVDFKYDQTIERCLARLKELDYRLIWSRSTTSLQALVELKKAIRRAKHTKMFKETGYSLNKMTDQKYLLWMRLTGIFGYSAYQSRKSVLYVVGTCRNVQITLDHGIGPESGAIFASLGLLVVIFQGDFETAAKFAEMGLAMQKLHPAREGSCVYMSYSFVLCWKRPLQALLKPHYDGYVSATRMGDSTFSCWCLSAHHVWLPYMMGKPLRLILKEFSSLQSQMEELSQPGPLLFLKILWQMMVNLTSSFSNSHKLEGHTFSRNEVDDWERIGGTFVHFAEGELFLFLKPAEAADRAIAVGDKFSKLTPSFCLVMIETFHRGVALYIMARKTKQRKYKNHASKIRKTIKKWLRAGNPNVEHYSLLLDAEHAALSRAYASAEKLYEEAIVLASRMEYLHHAALFNERYADFLLNEVDDAERASHYLDEAIRLYEQWGATRKIEMLQSDLERSPAFQME</sequence>
<dbReference type="Pfam" id="PF13191">
    <property type="entry name" value="AAA_16"/>
    <property type="match status" value="1"/>
</dbReference>
<dbReference type="SUPFAM" id="SSF48452">
    <property type="entry name" value="TPR-like"/>
    <property type="match status" value="1"/>
</dbReference>
<dbReference type="Proteomes" id="UP001295423">
    <property type="component" value="Unassembled WGS sequence"/>
</dbReference>
<dbReference type="InterPro" id="IPR027417">
    <property type="entry name" value="P-loop_NTPase"/>
</dbReference>